<feature type="chain" id="PRO_5040724277" evidence="1">
    <location>
        <begin position="19"/>
        <end position="211"/>
    </location>
</feature>
<evidence type="ECO:0000313" key="2">
    <source>
        <dbReference type="EMBL" id="GMI08145.1"/>
    </source>
</evidence>
<evidence type="ECO:0000256" key="1">
    <source>
        <dbReference type="SAM" id="SignalP"/>
    </source>
</evidence>
<proteinExistence type="predicted"/>
<dbReference type="AlphaFoldDB" id="A0A9W7CM21"/>
<dbReference type="OrthoDB" id="9977607at2759"/>
<gene>
    <name evidence="2" type="ORF">TrLO_g14316</name>
</gene>
<keyword evidence="1" id="KW-0732">Signal</keyword>
<protein>
    <submittedName>
        <fullName evidence="2">Uncharacterized protein</fullName>
    </submittedName>
</protein>
<organism evidence="2 3">
    <name type="scientific">Triparma laevis f. longispina</name>
    <dbReference type="NCBI Taxonomy" id="1714387"/>
    <lineage>
        <taxon>Eukaryota</taxon>
        <taxon>Sar</taxon>
        <taxon>Stramenopiles</taxon>
        <taxon>Ochrophyta</taxon>
        <taxon>Bolidophyceae</taxon>
        <taxon>Parmales</taxon>
        <taxon>Triparmaceae</taxon>
        <taxon>Triparma</taxon>
    </lineage>
</organism>
<dbReference type="Proteomes" id="UP001165122">
    <property type="component" value="Unassembled WGS sequence"/>
</dbReference>
<reference evidence="3" key="1">
    <citation type="journal article" date="2023" name="Commun. Biol.">
        <title>Genome analysis of Parmales, the sister group of diatoms, reveals the evolutionary specialization of diatoms from phago-mixotrophs to photoautotrophs.</title>
        <authorList>
            <person name="Ban H."/>
            <person name="Sato S."/>
            <person name="Yoshikawa S."/>
            <person name="Yamada K."/>
            <person name="Nakamura Y."/>
            <person name="Ichinomiya M."/>
            <person name="Sato N."/>
            <person name="Blanc-Mathieu R."/>
            <person name="Endo H."/>
            <person name="Kuwata A."/>
            <person name="Ogata H."/>
        </authorList>
    </citation>
    <scope>NUCLEOTIDE SEQUENCE [LARGE SCALE GENOMIC DNA]</scope>
    <source>
        <strain evidence="3">NIES 3700</strain>
    </source>
</reference>
<comment type="caution">
    <text evidence="2">The sequence shown here is derived from an EMBL/GenBank/DDBJ whole genome shotgun (WGS) entry which is preliminary data.</text>
</comment>
<name>A0A9W7CM21_9STRA</name>
<dbReference type="EMBL" id="BRXW01000119">
    <property type="protein sequence ID" value="GMI08145.1"/>
    <property type="molecule type" value="Genomic_DNA"/>
</dbReference>
<accession>A0A9W7CM21</accession>
<sequence>MTQLLLILLPLLCPATAADPLPPLWGGSQHWSSSVLFTDEADSPLPNKTWPMTYFYDETIKSELYQHGEGNGDMVCINVAHYPPGDPCNVLTAPDGHTYIVHLETNSCCRSPRHLGMLKSTWMINSNTTYNGTATINGELADQWTCMGSVNGENNYAATTTEDRKPVAFWEEKNNLTKRWDFVLDTYDVSQPDSSVFEIPDSCTKICSLRT</sequence>
<evidence type="ECO:0000313" key="3">
    <source>
        <dbReference type="Proteomes" id="UP001165122"/>
    </source>
</evidence>
<feature type="signal peptide" evidence="1">
    <location>
        <begin position="1"/>
        <end position="18"/>
    </location>
</feature>
<keyword evidence="3" id="KW-1185">Reference proteome</keyword>